<dbReference type="GO" id="GO:0010181">
    <property type="term" value="F:FMN binding"/>
    <property type="evidence" value="ECO:0007669"/>
    <property type="project" value="UniProtKB-UniRule"/>
</dbReference>
<dbReference type="HAMAP" id="MF_01216">
    <property type="entry name" value="Azoreductase_type1"/>
    <property type="match status" value="1"/>
</dbReference>
<dbReference type="PANTHER" id="PTHR43741">
    <property type="entry name" value="FMN-DEPENDENT NADH-AZOREDUCTASE 1"/>
    <property type="match status" value="1"/>
</dbReference>
<organism evidence="8 9">
    <name type="scientific">Stappia albiluteola</name>
    <dbReference type="NCBI Taxonomy" id="2758565"/>
    <lineage>
        <taxon>Bacteria</taxon>
        <taxon>Pseudomonadati</taxon>
        <taxon>Pseudomonadota</taxon>
        <taxon>Alphaproteobacteria</taxon>
        <taxon>Hyphomicrobiales</taxon>
        <taxon>Stappiaceae</taxon>
        <taxon>Stappia</taxon>
    </lineage>
</organism>
<keyword evidence="4 6" id="KW-0520">NAD</keyword>
<dbReference type="GO" id="GO:0009055">
    <property type="term" value="F:electron transfer activity"/>
    <property type="evidence" value="ECO:0007669"/>
    <property type="project" value="UniProtKB-UniRule"/>
</dbReference>
<comment type="function">
    <text evidence="6">Quinone reductase that provides resistance to thiol-specific stress caused by electrophilic quinones.</text>
</comment>
<feature type="domain" description="Flavodoxin-like fold" evidence="7">
    <location>
        <begin position="7"/>
        <end position="196"/>
    </location>
</feature>
<comment type="function">
    <text evidence="6">Also exhibits azoreductase activity. Catalyzes the reductive cleavage of the azo bond in aromatic azo compounds to the corresponding amines.</text>
</comment>
<dbReference type="GO" id="GO:0016655">
    <property type="term" value="F:oxidoreductase activity, acting on NAD(P)H, quinone or similar compound as acceptor"/>
    <property type="evidence" value="ECO:0007669"/>
    <property type="project" value="InterPro"/>
</dbReference>
<dbReference type="InterPro" id="IPR029039">
    <property type="entry name" value="Flavoprotein-like_sf"/>
</dbReference>
<evidence type="ECO:0000256" key="4">
    <source>
        <dbReference type="ARBA" id="ARBA00023027"/>
    </source>
</evidence>
<comment type="catalytic activity">
    <reaction evidence="5">
        <text>N,N-dimethyl-1,4-phenylenediamine + anthranilate + 2 NAD(+) = 2-(4-dimethylaminophenyl)diazenylbenzoate + 2 NADH + 2 H(+)</text>
        <dbReference type="Rhea" id="RHEA:55872"/>
        <dbReference type="ChEBI" id="CHEBI:15378"/>
        <dbReference type="ChEBI" id="CHEBI:15783"/>
        <dbReference type="ChEBI" id="CHEBI:16567"/>
        <dbReference type="ChEBI" id="CHEBI:57540"/>
        <dbReference type="ChEBI" id="CHEBI:57945"/>
        <dbReference type="ChEBI" id="CHEBI:71579"/>
        <dbReference type="EC" id="1.7.1.17"/>
    </reaction>
    <physiologicalReaction direction="right-to-left" evidence="5">
        <dbReference type="Rhea" id="RHEA:55874"/>
    </physiologicalReaction>
</comment>
<evidence type="ECO:0000259" key="7">
    <source>
        <dbReference type="Pfam" id="PF02525"/>
    </source>
</evidence>
<keyword evidence="1 6" id="KW-0285">Flavoprotein</keyword>
<dbReference type="EC" id="1.6.5.-" evidence="6"/>
<name>A0A839AFY1_9HYPH</name>
<evidence type="ECO:0000313" key="8">
    <source>
        <dbReference type="EMBL" id="MBA5777844.1"/>
    </source>
</evidence>
<comment type="caution">
    <text evidence="8">The sequence shown here is derived from an EMBL/GenBank/DDBJ whole genome shotgun (WGS) entry which is preliminary data.</text>
</comment>
<keyword evidence="3 6" id="KW-0560">Oxidoreductase</keyword>
<gene>
    <name evidence="6" type="primary">azoR</name>
    <name evidence="8" type="ORF">H2509_11990</name>
</gene>
<dbReference type="RefSeq" id="WP_182165586.1">
    <property type="nucleotide sequence ID" value="NZ_JACFXV010000053.1"/>
</dbReference>
<comment type="similarity">
    <text evidence="6">Belongs to the azoreductase type 1 family.</text>
</comment>
<dbReference type="GO" id="GO:0016652">
    <property type="term" value="F:oxidoreductase activity, acting on NAD(P)H as acceptor"/>
    <property type="evidence" value="ECO:0007669"/>
    <property type="project" value="UniProtKB-UniRule"/>
</dbReference>
<evidence type="ECO:0000256" key="2">
    <source>
        <dbReference type="ARBA" id="ARBA00022643"/>
    </source>
</evidence>
<dbReference type="Pfam" id="PF02525">
    <property type="entry name" value="Flavodoxin_2"/>
    <property type="match status" value="1"/>
</dbReference>
<evidence type="ECO:0000256" key="1">
    <source>
        <dbReference type="ARBA" id="ARBA00022630"/>
    </source>
</evidence>
<evidence type="ECO:0000256" key="6">
    <source>
        <dbReference type="HAMAP-Rule" id="MF_01216"/>
    </source>
</evidence>
<dbReference type="Gene3D" id="3.40.50.360">
    <property type="match status" value="1"/>
</dbReference>
<keyword evidence="9" id="KW-1185">Reference proteome</keyword>
<keyword evidence="2 6" id="KW-0288">FMN</keyword>
<accession>A0A839AFY1</accession>
<dbReference type="InterPro" id="IPR003680">
    <property type="entry name" value="Flavodoxin_fold"/>
</dbReference>
<dbReference type="AlphaFoldDB" id="A0A839AFY1"/>
<proteinExistence type="inferred from homology"/>
<evidence type="ECO:0000313" key="9">
    <source>
        <dbReference type="Proteomes" id="UP000541109"/>
    </source>
</evidence>
<protein>
    <recommendedName>
        <fullName evidence="6">FMN dependent NADH:quinone oxidoreductase</fullName>
        <ecNumber evidence="6">1.6.5.-</ecNumber>
    </recommendedName>
    <alternativeName>
        <fullName evidence="6">Azo-dye reductase</fullName>
    </alternativeName>
    <alternativeName>
        <fullName evidence="6">FMN-dependent NADH-azo compound oxidoreductase</fullName>
    </alternativeName>
    <alternativeName>
        <fullName evidence="6">FMN-dependent NADH-azoreductase</fullName>
        <ecNumber evidence="6">1.7.1.17</ecNumber>
    </alternativeName>
</protein>
<dbReference type="InterPro" id="IPR023048">
    <property type="entry name" value="NADH:quinone_OxRdtase_FMN_depd"/>
</dbReference>
<dbReference type="EMBL" id="JACFXV010000053">
    <property type="protein sequence ID" value="MBA5777844.1"/>
    <property type="molecule type" value="Genomic_DNA"/>
</dbReference>
<sequence length="202" mass="21129">MSDTLSVLTVNASARRDGSVTRKLVDGIVADLGATKQIKLVERDVAQGLPIIDEVWVGANFTDPAERSDAQRQTLALSDELVAELKAADVLVIGVPVYNFGVPAALKAWIDLVTRARETFHYTEDGPVGLLEGKKAVVVMASGGVPVGSPVDFATGYLRHILGFIGIKDVEIVAADRLAAGGDEVVRNAEAAAKVAAQALAA</sequence>
<evidence type="ECO:0000256" key="3">
    <source>
        <dbReference type="ARBA" id="ARBA00023002"/>
    </source>
</evidence>
<comment type="cofactor">
    <cofactor evidence="6">
        <name>FMN</name>
        <dbReference type="ChEBI" id="CHEBI:58210"/>
    </cofactor>
    <text evidence="6">Binds 1 FMN per subunit.</text>
</comment>
<dbReference type="PANTHER" id="PTHR43741:SF2">
    <property type="entry name" value="FMN-DEPENDENT NADH:QUINONE OXIDOREDUCTASE"/>
    <property type="match status" value="1"/>
</dbReference>
<reference evidence="8 9" key="1">
    <citation type="submission" date="2020-07" db="EMBL/GenBank/DDBJ databases">
        <title>Stappia sp., F7233, whole genome shotgun sequencing project.</title>
        <authorList>
            <person name="Jiang S."/>
            <person name="Liu Z.W."/>
            <person name="Du Z.J."/>
        </authorList>
    </citation>
    <scope>NUCLEOTIDE SEQUENCE [LARGE SCALE GENOMIC DNA]</scope>
    <source>
        <strain evidence="8 9">F7233</strain>
    </source>
</reference>
<dbReference type="EC" id="1.7.1.17" evidence="6"/>
<dbReference type="InterPro" id="IPR050104">
    <property type="entry name" value="FMN-dep_NADH:Q_OxRdtase_AzoR1"/>
</dbReference>
<evidence type="ECO:0000256" key="5">
    <source>
        <dbReference type="ARBA" id="ARBA00048542"/>
    </source>
</evidence>
<comment type="caution">
    <text evidence="6">Lacks conserved residue(s) required for the propagation of feature annotation.</text>
</comment>
<comment type="catalytic activity">
    <reaction evidence="6">
        <text>2 a quinone + NADH + H(+) = 2 a 1,4-benzosemiquinone + NAD(+)</text>
        <dbReference type="Rhea" id="RHEA:65952"/>
        <dbReference type="ChEBI" id="CHEBI:15378"/>
        <dbReference type="ChEBI" id="CHEBI:57540"/>
        <dbReference type="ChEBI" id="CHEBI:57945"/>
        <dbReference type="ChEBI" id="CHEBI:132124"/>
        <dbReference type="ChEBI" id="CHEBI:134225"/>
    </reaction>
</comment>
<dbReference type="SUPFAM" id="SSF52218">
    <property type="entry name" value="Flavoproteins"/>
    <property type="match status" value="1"/>
</dbReference>
<feature type="binding site" evidence="6">
    <location>
        <position position="13"/>
    </location>
    <ligand>
        <name>FMN</name>
        <dbReference type="ChEBI" id="CHEBI:58210"/>
    </ligand>
</feature>
<comment type="subunit">
    <text evidence="6">Homodimer.</text>
</comment>
<dbReference type="Proteomes" id="UP000541109">
    <property type="component" value="Unassembled WGS sequence"/>
</dbReference>